<accession>A0A8C3RRW0</accession>
<protein>
    <submittedName>
        <fullName evidence="1">Uncharacterized protein</fullName>
    </submittedName>
</protein>
<name>A0A8C3RRW0_CHESE</name>
<keyword evidence="2" id="KW-1185">Reference proteome</keyword>
<dbReference type="Proteomes" id="UP000694403">
    <property type="component" value="Unplaced"/>
</dbReference>
<dbReference type="AlphaFoldDB" id="A0A8C3RRW0"/>
<evidence type="ECO:0000313" key="1">
    <source>
        <dbReference type="Ensembl" id="ENSCSRP00000003997.1"/>
    </source>
</evidence>
<dbReference type="Ensembl" id="ENSCSRT00000004131.1">
    <property type="protein sequence ID" value="ENSCSRP00000003997.1"/>
    <property type="gene ID" value="ENSCSRG00000003045.1"/>
</dbReference>
<organism evidence="1 2">
    <name type="scientific">Chelydra serpentina</name>
    <name type="common">Snapping turtle</name>
    <name type="synonym">Testudo serpentina</name>
    <dbReference type="NCBI Taxonomy" id="8475"/>
    <lineage>
        <taxon>Eukaryota</taxon>
        <taxon>Metazoa</taxon>
        <taxon>Chordata</taxon>
        <taxon>Craniata</taxon>
        <taxon>Vertebrata</taxon>
        <taxon>Euteleostomi</taxon>
        <taxon>Archelosauria</taxon>
        <taxon>Testudinata</taxon>
        <taxon>Testudines</taxon>
        <taxon>Cryptodira</taxon>
        <taxon>Durocryptodira</taxon>
        <taxon>Americhelydia</taxon>
        <taxon>Chelydroidea</taxon>
        <taxon>Chelydridae</taxon>
        <taxon>Chelydra</taxon>
    </lineage>
</organism>
<reference evidence="1" key="2">
    <citation type="submission" date="2025-09" db="UniProtKB">
        <authorList>
            <consortium name="Ensembl"/>
        </authorList>
    </citation>
    <scope>IDENTIFICATION</scope>
</reference>
<evidence type="ECO:0000313" key="2">
    <source>
        <dbReference type="Proteomes" id="UP000694403"/>
    </source>
</evidence>
<proteinExistence type="predicted"/>
<sequence length="61" mass="7673">PYPESSKLWRFLQMVPENQYFGKYRSLPFFFLLRRNHGEIFYAVYHRKQSQRQCEQRKEGR</sequence>
<reference evidence="1" key="1">
    <citation type="submission" date="2025-08" db="UniProtKB">
        <authorList>
            <consortium name="Ensembl"/>
        </authorList>
    </citation>
    <scope>IDENTIFICATION</scope>
</reference>